<comment type="caution">
    <text evidence="1">The sequence shown here is derived from an EMBL/GenBank/DDBJ whole genome shotgun (WGS) entry which is preliminary data.</text>
</comment>
<organism evidence="1 2">
    <name type="scientific">Paraburkholderia rhizosphaerae</name>
    <dbReference type="NCBI Taxonomy" id="480658"/>
    <lineage>
        <taxon>Bacteria</taxon>
        <taxon>Pseudomonadati</taxon>
        <taxon>Pseudomonadota</taxon>
        <taxon>Betaproteobacteria</taxon>
        <taxon>Burkholderiales</taxon>
        <taxon>Burkholderiaceae</taxon>
        <taxon>Paraburkholderia</taxon>
    </lineage>
</organism>
<reference evidence="1 2" key="1">
    <citation type="submission" date="2019-03" db="EMBL/GenBank/DDBJ databases">
        <title>Genomic Encyclopedia of Type Strains, Phase III (KMG-III): the genomes of soil and plant-associated and newly described type strains.</title>
        <authorList>
            <person name="Whitman W."/>
        </authorList>
    </citation>
    <scope>NUCLEOTIDE SEQUENCE [LARGE SCALE GENOMIC DNA]</scope>
    <source>
        <strain evidence="1 2">LMG 29544</strain>
    </source>
</reference>
<evidence type="ECO:0000313" key="1">
    <source>
        <dbReference type="EMBL" id="TDY53563.1"/>
    </source>
</evidence>
<name>A0A4R8LYT8_9BURK</name>
<proteinExistence type="predicted"/>
<keyword evidence="2" id="KW-1185">Reference proteome</keyword>
<dbReference type="AlphaFoldDB" id="A0A4R8LYT8"/>
<evidence type="ECO:0000313" key="2">
    <source>
        <dbReference type="Proteomes" id="UP000295509"/>
    </source>
</evidence>
<protein>
    <submittedName>
        <fullName evidence="1">Uncharacterized protein</fullName>
    </submittedName>
</protein>
<dbReference type="Proteomes" id="UP000295509">
    <property type="component" value="Unassembled WGS sequence"/>
</dbReference>
<sequence>MHRYRANIMPAQRITPKAPGRSIVTARLQDSVALRCMPFDFRLSQCNRVVGSPPFVSRRVERAPLALNAQLTHAREQSPQLRVALRVTHRTGALHSAFSIERVSCTAQCSS</sequence>
<gene>
    <name evidence="1" type="ORF">BX592_103376</name>
</gene>
<dbReference type="EMBL" id="SORE01000003">
    <property type="protein sequence ID" value="TDY53563.1"/>
    <property type="molecule type" value="Genomic_DNA"/>
</dbReference>
<accession>A0A4R8LYT8</accession>